<feature type="domain" description="Peptidoglycan binding-like" evidence="4">
    <location>
        <begin position="228"/>
        <end position="288"/>
    </location>
</feature>
<dbReference type="Pfam" id="PF01183">
    <property type="entry name" value="Glyco_hydro_25"/>
    <property type="match status" value="1"/>
</dbReference>
<name>A0A8S5RNC9_9VIRU</name>
<proteinExistence type="inferred from homology"/>
<dbReference type="InterPro" id="IPR036366">
    <property type="entry name" value="PGBDSf"/>
</dbReference>
<dbReference type="InterPro" id="IPR036365">
    <property type="entry name" value="PGBD-like_sf"/>
</dbReference>
<evidence type="ECO:0000256" key="2">
    <source>
        <dbReference type="ARBA" id="ARBA00010646"/>
    </source>
</evidence>
<comment type="similarity">
    <text evidence="2">Belongs to the glycosyl hydrolase 25 family.</text>
</comment>
<dbReference type="Gene3D" id="1.10.101.10">
    <property type="entry name" value="PGBD-like superfamily/PGBD"/>
    <property type="match status" value="1"/>
</dbReference>
<dbReference type="PANTHER" id="PTHR34135:SF2">
    <property type="entry name" value="LYSOZYME"/>
    <property type="match status" value="1"/>
</dbReference>
<accession>A0A8S5RNC9</accession>
<dbReference type="GO" id="GO:0016998">
    <property type="term" value="P:cell wall macromolecule catabolic process"/>
    <property type="evidence" value="ECO:0007669"/>
    <property type="project" value="InterPro"/>
</dbReference>
<reference evidence="5" key="1">
    <citation type="journal article" date="2021" name="Proc. Natl. Acad. Sci. U.S.A.">
        <title>A Catalog of Tens of Thousands of Viruses from Human Metagenomes Reveals Hidden Associations with Chronic Diseases.</title>
        <authorList>
            <person name="Tisza M.J."/>
            <person name="Buck C.B."/>
        </authorList>
    </citation>
    <scope>NUCLEOTIDE SEQUENCE</scope>
    <source>
        <strain evidence="5">CtFlR8</strain>
    </source>
</reference>
<dbReference type="EC" id="3.2.1.17" evidence="3"/>
<dbReference type="GO" id="GO:0009253">
    <property type="term" value="P:peptidoglycan catabolic process"/>
    <property type="evidence" value="ECO:0007669"/>
    <property type="project" value="InterPro"/>
</dbReference>
<dbReference type="GO" id="GO:0016052">
    <property type="term" value="P:carbohydrate catabolic process"/>
    <property type="evidence" value="ECO:0007669"/>
    <property type="project" value="TreeGrafter"/>
</dbReference>
<organism evidence="5">
    <name type="scientific">virus sp. ctFlR8</name>
    <dbReference type="NCBI Taxonomy" id="2825811"/>
    <lineage>
        <taxon>Viruses</taxon>
    </lineage>
</organism>
<evidence type="ECO:0000256" key="3">
    <source>
        <dbReference type="ARBA" id="ARBA00012732"/>
    </source>
</evidence>
<dbReference type="Pfam" id="PF01471">
    <property type="entry name" value="PG_binding_1"/>
    <property type="match status" value="1"/>
</dbReference>
<dbReference type="Gene3D" id="3.20.20.80">
    <property type="entry name" value="Glycosidases"/>
    <property type="match status" value="1"/>
</dbReference>
<dbReference type="InterPro" id="IPR017853">
    <property type="entry name" value="GH"/>
</dbReference>
<sequence>MSLTGIDVSSYQGTINWWAVKQNGIDFAILKVIRKDLNPDKKFEENWKGCKEHNVHVHGVYEYGYITTVAKSRSDARRVLTILNGRKVTVYLDVEDAVMKGLGKNIISIINAYGKVITDAGLQFGVYTGESFYKTYIKPYGGVSYPMWIARYGKNNGKCDVKYQPQVPNMVGWQYTSKGRVGGIVGNVDMNVWYKELDAVYEDFTSHRNPYTEPERLLYYKRMAMMKGNDVKWSQYELVRKGFMPSVNAKGKTNIDGYFGKTTSDAVKAFQKSVGIKVDGKIGTVTRAYLKK</sequence>
<dbReference type="PANTHER" id="PTHR34135">
    <property type="entry name" value="LYSOZYME"/>
    <property type="match status" value="1"/>
</dbReference>
<dbReference type="EMBL" id="BK059128">
    <property type="protein sequence ID" value="DAE32683.1"/>
    <property type="molecule type" value="Genomic_DNA"/>
</dbReference>
<dbReference type="GO" id="GO:0003796">
    <property type="term" value="F:lysozyme activity"/>
    <property type="evidence" value="ECO:0007669"/>
    <property type="project" value="UniProtKB-EC"/>
</dbReference>
<dbReference type="InterPro" id="IPR002053">
    <property type="entry name" value="Glyco_hydro_25"/>
</dbReference>
<dbReference type="InterPro" id="IPR002477">
    <property type="entry name" value="Peptidoglycan-bd-like"/>
</dbReference>
<comment type="catalytic activity">
    <reaction evidence="1">
        <text>Hydrolysis of (1-&gt;4)-beta-linkages between N-acetylmuramic acid and N-acetyl-D-glucosamine residues in a peptidoglycan and between N-acetyl-D-glucosamine residues in chitodextrins.</text>
        <dbReference type="EC" id="3.2.1.17"/>
    </reaction>
</comment>
<dbReference type="SUPFAM" id="SSF51445">
    <property type="entry name" value="(Trans)glycosidases"/>
    <property type="match status" value="1"/>
</dbReference>
<evidence type="ECO:0000313" key="5">
    <source>
        <dbReference type="EMBL" id="DAE32683.1"/>
    </source>
</evidence>
<evidence type="ECO:0000259" key="4">
    <source>
        <dbReference type="Pfam" id="PF01471"/>
    </source>
</evidence>
<dbReference type="SUPFAM" id="SSF47090">
    <property type="entry name" value="PGBD-like"/>
    <property type="match status" value="1"/>
</dbReference>
<evidence type="ECO:0000256" key="1">
    <source>
        <dbReference type="ARBA" id="ARBA00000632"/>
    </source>
</evidence>
<dbReference type="PROSITE" id="PS51904">
    <property type="entry name" value="GLYCOSYL_HYDROL_F25_2"/>
    <property type="match status" value="1"/>
</dbReference>
<protein>
    <recommendedName>
        <fullName evidence="3">lysozyme</fullName>
        <ecNumber evidence="3">3.2.1.17</ecNumber>
    </recommendedName>
</protein>